<dbReference type="OrthoDB" id="3811790at2759"/>
<proteinExistence type="predicted"/>
<dbReference type="AlphaFoldDB" id="A0A6A5V2J9"/>
<feature type="region of interest" description="Disordered" evidence="1">
    <location>
        <begin position="1"/>
        <end position="57"/>
    </location>
</feature>
<evidence type="ECO:0000313" key="2">
    <source>
        <dbReference type="EMBL" id="KAF1970910.1"/>
    </source>
</evidence>
<protein>
    <submittedName>
        <fullName evidence="2">Uncharacterized protein</fullName>
    </submittedName>
</protein>
<sequence>MSDAKVSRIPADDAEEGSPRKRQRTAGGQSVSAGSSGTADTNGAEAVPTQNDNSWSREALDPATLTQPTTSPPPESLPDQFWMDGYRYRQPVIGWLRDEEERFKRLEGNETEGPLTLDEYRGQYTQHQMYVTRTHLERIRKEWQGSTTAYRKAVVLLEFPALLENWPIMDQFLRERSMIFEKFYCAGPICKPPIPVLKLIVFAMCGLGFTTPVDDAGSSAGLHSKEFYADEKEITDWIKERFPWFVDRDGTDRRFREWRGDSGEATLSMHIREILKRNGDMADGVFRAVRPEERGRDDAYSLHTRQHGGFWSLPFAHIDHVFEDWYSEDQFLPWRQVPDTWRILGLPHETKLKIFSFIASFGPDFIHPRAVERSEYDHLRDPIQLWVKKPPGTFRNEPYSAGMNERNSWARILQKNWLLEVAQIEQLQEIAHEALFGANRFVLGRAQWEHIMPRYSQGYDHFIGADWIKTLKLEETKYLNHLELHVDTYNKRKSRRGSLDEILVMDELQPMFKSIGSSVNLKKLMIRIEVCYITHWSDPMKVPILDVLRRFRGLNKAEVVLLPMPNSPGEASTVAFLEACMEKPKIRRGMAPSTPALVEKEKSPSAMGKWSQTKLNHFVLIYPEHPAPGPHSKSQKIQWVRSQMKLDWQDPGVPPGSW</sequence>
<evidence type="ECO:0000256" key="1">
    <source>
        <dbReference type="SAM" id="MobiDB-lite"/>
    </source>
</evidence>
<evidence type="ECO:0000313" key="3">
    <source>
        <dbReference type="Proteomes" id="UP000800036"/>
    </source>
</evidence>
<keyword evidence="3" id="KW-1185">Reference proteome</keyword>
<gene>
    <name evidence="2" type="ORF">BU23DRAFT_648739</name>
</gene>
<dbReference type="EMBL" id="ML976697">
    <property type="protein sequence ID" value="KAF1970910.1"/>
    <property type="molecule type" value="Genomic_DNA"/>
</dbReference>
<organism evidence="2 3">
    <name type="scientific">Bimuria novae-zelandiae CBS 107.79</name>
    <dbReference type="NCBI Taxonomy" id="1447943"/>
    <lineage>
        <taxon>Eukaryota</taxon>
        <taxon>Fungi</taxon>
        <taxon>Dikarya</taxon>
        <taxon>Ascomycota</taxon>
        <taxon>Pezizomycotina</taxon>
        <taxon>Dothideomycetes</taxon>
        <taxon>Pleosporomycetidae</taxon>
        <taxon>Pleosporales</taxon>
        <taxon>Massarineae</taxon>
        <taxon>Didymosphaeriaceae</taxon>
        <taxon>Bimuria</taxon>
    </lineage>
</organism>
<accession>A0A6A5V2J9</accession>
<name>A0A6A5V2J9_9PLEO</name>
<feature type="compositionally biased region" description="Low complexity" evidence="1">
    <location>
        <begin position="26"/>
        <end position="39"/>
    </location>
</feature>
<reference evidence="2" key="1">
    <citation type="journal article" date="2020" name="Stud. Mycol.">
        <title>101 Dothideomycetes genomes: a test case for predicting lifestyles and emergence of pathogens.</title>
        <authorList>
            <person name="Haridas S."/>
            <person name="Albert R."/>
            <person name="Binder M."/>
            <person name="Bloem J."/>
            <person name="Labutti K."/>
            <person name="Salamov A."/>
            <person name="Andreopoulos B."/>
            <person name="Baker S."/>
            <person name="Barry K."/>
            <person name="Bills G."/>
            <person name="Bluhm B."/>
            <person name="Cannon C."/>
            <person name="Castanera R."/>
            <person name="Culley D."/>
            <person name="Daum C."/>
            <person name="Ezra D."/>
            <person name="Gonzalez J."/>
            <person name="Henrissat B."/>
            <person name="Kuo A."/>
            <person name="Liang C."/>
            <person name="Lipzen A."/>
            <person name="Lutzoni F."/>
            <person name="Magnuson J."/>
            <person name="Mondo S."/>
            <person name="Nolan M."/>
            <person name="Ohm R."/>
            <person name="Pangilinan J."/>
            <person name="Park H.-J."/>
            <person name="Ramirez L."/>
            <person name="Alfaro M."/>
            <person name="Sun H."/>
            <person name="Tritt A."/>
            <person name="Yoshinaga Y."/>
            <person name="Zwiers L.-H."/>
            <person name="Turgeon B."/>
            <person name="Goodwin S."/>
            <person name="Spatafora J."/>
            <person name="Crous P."/>
            <person name="Grigoriev I."/>
        </authorList>
    </citation>
    <scope>NUCLEOTIDE SEQUENCE</scope>
    <source>
        <strain evidence="2">CBS 107.79</strain>
    </source>
</reference>
<dbReference type="Proteomes" id="UP000800036">
    <property type="component" value="Unassembled WGS sequence"/>
</dbReference>